<dbReference type="Gene3D" id="1.10.287.130">
    <property type="match status" value="1"/>
</dbReference>
<evidence type="ECO:0000259" key="9">
    <source>
        <dbReference type="PROSITE" id="PS50109"/>
    </source>
</evidence>
<evidence type="ECO:0000259" key="10">
    <source>
        <dbReference type="PROSITE" id="PS50110"/>
    </source>
</evidence>
<dbReference type="SMART" id="SM00387">
    <property type="entry name" value="HATPase_c"/>
    <property type="match status" value="1"/>
</dbReference>
<dbReference type="InterPro" id="IPR011006">
    <property type="entry name" value="CheY-like_superfamily"/>
</dbReference>
<dbReference type="PANTHER" id="PTHR43047:SF72">
    <property type="entry name" value="OSMOSENSING HISTIDINE PROTEIN KINASE SLN1"/>
    <property type="match status" value="1"/>
</dbReference>
<dbReference type="Proteomes" id="UP000672657">
    <property type="component" value="Unassembled WGS sequence"/>
</dbReference>
<keyword evidence="4 11" id="KW-0808">Transferase</keyword>
<dbReference type="InterPro" id="IPR001789">
    <property type="entry name" value="Sig_transdc_resp-reg_receiver"/>
</dbReference>
<keyword evidence="8" id="KW-0732">Signal</keyword>
<dbReference type="CDD" id="cd00082">
    <property type="entry name" value="HisKA"/>
    <property type="match status" value="1"/>
</dbReference>
<evidence type="ECO:0000256" key="8">
    <source>
        <dbReference type="SAM" id="SignalP"/>
    </source>
</evidence>
<protein>
    <recommendedName>
        <fullName evidence="2">histidine kinase</fullName>
        <ecNumber evidence="2">2.7.13.3</ecNumber>
    </recommendedName>
</protein>
<dbReference type="InterPro" id="IPR011622">
    <property type="entry name" value="7TMR_DISM_rcpt_extracell_dom2"/>
</dbReference>
<name>A0ABN7QD90_9BURK</name>
<dbReference type="SUPFAM" id="SSF55874">
    <property type="entry name" value="ATPase domain of HSP90 chaperone/DNA topoisomerase II/histidine kinase"/>
    <property type="match status" value="1"/>
</dbReference>
<dbReference type="PROSITE" id="PS50110">
    <property type="entry name" value="RESPONSE_REGULATORY"/>
    <property type="match status" value="1"/>
</dbReference>
<feature type="transmembrane region" description="Helical" evidence="7">
    <location>
        <begin position="229"/>
        <end position="251"/>
    </location>
</feature>
<reference evidence="11 12" key="1">
    <citation type="submission" date="2021-03" db="EMBL/GenBank/DDBJ databases">
        <authorList>
            <person name="Peeters C."/>
        </authorList>
    </citation>
    <scope>NUCLEOTIDE SEQUENCE [LARGE SCALE GENOMIC DNA]</scope>
    <source>
        <strain evidence="11 12">LMG 26411</strain>
    </source>
</reference>
<gene>
    <name evidence="11" type="primary">rcsC_22</name>
    <name evidence="11" type="ORF">LMG26411_07282</name>
</gene>
<sequence>MKSVTLPFSRACGAFIFALLALIWTHHALAAKAPWPQAVDIATVDTEHALRTELLLFDDPSNSLDAGAVLRQSNWLPATPRTLSRGFTRSAVWIAGTFVNRGTQTVTRWVSVNPVRLEDVSFYSVDDARLTARERYRSGVGAPLAERPIDSAQIAFPVTLAPGEQLQYLVRVRSRSALTLSLKVWHPSAFQDAQLWQTTGHMLLTGAMLAMAAIAAVLAVVWRDRIFVLLTATVIAEVVYELAFEGLLYALCLSQGGEWVVRLPSIAGNASVALFSSLLMTFLGFERFRVWRWIYSAVIVGIAGAAVWAAFGDYRTSAALGVQGVFLCNLVWIASFADGVRRRIPNARLILIAFLPDCATLFARLATIAGMASPAWYTGTAQIWDSIGVLVLLSLVIGGRARQLVLRQQRTQQALAAEREATREKLEQAVATRTRELREALVRADDAVRAKTDFLARISHDLRTPLTSIIGFADLIQADGREDAERGRIIRRSAAHMLGMVNDLIDYANGRAAEALSPQPVYTYALLDTVAQHGAALAVRGGNAFSVDIAGDLPPVIELDDRRMQQVLGNLLDNAAKFTERGTIGLTVTGRVVDTTHRRWSLCISVADSGCGIATEDQARIFEPFVRALQGDHRPGIGLGLSIVKLWTSRMGATLHLESVPGAGTTVVMELLVNETDEAAISNVRMQEPAAALPQIDGHGHRVLVAEDTDEIRELLRGDLLSLDFEVEVFADGASAVQRLASPEGAPISLVVTDQLMPGASGQAVLHAARGRDPRLPVIMMSAVPLHRTMTGEDFDAYLQKPVSLADLRNTIANLLNLSRPDQSPTSTATEVVVLKPPTKRLLDEARMLAELGAVSDLLDWTENVASLDPACEPFAARIRQLAKRGELDELQSMIGTNAPASIASC</sequence>
<dbReference type="Gene3D" id="3.30.565.10">
    <property type="entry name" value="Histidine kinase-like ATPase, C-terminal domain"/>
    <property type="match status" value="1"/>
</dbReference>
<feature type="signal peptide" evidence="8">
    <location>
        <begin position="1"/>
        <end position="30"/>
    </location>
</feature>
<dbReference type="Pfam" id="PF07696">
    <property type="entry name" value="7TMR-DISMED2"/>
    <property type="match status" value="1"/>
</dbReference>
<keyword evidence="7" id="KW-0812">Transmembrane</keyword>
<dbReference type="InterPro" id="IPR004358">
    <property type="entry name" value="Sig_transdc_His_kin-like_C"/>
</dbReference>
<keyword evidence="5 11" id="KW-0418">Kinase</keyword>
<dbReference type="SMART" id="SM00448">
    <property type="entry name" value="REC"/>
    <property type="match status" value="1"/>
</dbReference>
<dbReference type="InterPro" id="IPR011623">
    <property type="entry name" value="7TMR_DISM_rcpt_extracell_dom1"/>
</dbReference>
<dbReference type="PROSITE" id="PS50109">
    <property type="entry name" value="HIS_KIN"/>
    <property type="match status" value="1"/>
</dbReference>
<dbReference type="SUPFAM" id="SSF47384">
    <property type="entry name" value="Homodimeric domain of signal transducing histidine kinase"/>
    <property type="match status" value="1"/>
</dbReference>
<dbReference type="InterPro" id="IPR003661">
    <property type="entry name" value="HisK_dim/P_dom"/>
</dbReference>
<feature type="transmembrane region" description="Helical" evidence="7">
    <location>
        <begin position="290"/>
        <end position="311"/>
    </location>
</feature>
<keyword evidence="7" id="KW-1133">Transmembrane helix</keyword>
<comment type="catalytic activity">
    <reaction evidence="1">
        <text>ATP + protein L-histidine = ADP + protein N-phospho-L-histidine.</text>
        <dbReference type="EC" id="2.7.13.3"/>
    </reaction>
</comment>
<evidence type="ECO:0000313" key="11">
    <source>
        <dbReference type="EMBL" id="CAG2160178.1"/>
    </source>
</evidence>
<evidence type="ECO:0000256" key="5">
    <source>
        <dbReference type="ARBA" id="ARBA00022777"/>
    </source>
</evidence>
<keyword evidence="3 6" id="KW-0597">Phosphoprotein</keyword>
<feature type="transmembrane region" description="Helical" evidence="7">
    <location>
        <begin position="317"/>
        <end position="337"/>
    </location>
</feature>
<evidence type="ECO:0000256" key="3">
    <source>
        <dbReference type="ARBA" id="ARBA00022553"/>
    </source>
</evidence>
<feature type="transmembrane region" description="Helical" evidence="7">
    <location>
        <begin position="263"/>
        <end position="283"/>
    </location>
</feature>
<evidence type="ECO:0000256" key="6">
    <source>
        <dbReference type="PROSITE-ProRule" id="PRU00169"/>
    </source>
</evidence>
<keyword evidence="12" id="KW-1185">Reference proteome</keyword>
<feature type="chain" id="PRO_5046256268" description="histidine kinase" evidence="8">
    <location>
        <begin position="31"/>
        <end position="906"/>
    </location>
</feature>
<evidence type="ECO:0000256" key="7">
    <source>
        <dbReference type="SAM" id="Phobius"/>
    </source>
</evidence>
<proteinExistence type="predicted"/>
<dbReference type="InterPro" id="IPR036890">
    <property type="entry name" value="HATPase_C_sf"/>
</dbReference>
<feature type="domain" description="Histidine kinase" evidence="9">
    <location>
        <begin position="457"/>
        <end position="675"/>
    </location>
</feature>
<keyword evidence="7" id="KW-0472">Membrane</keyword>
<dbReference type="InterPro" id="IPR003594">
    <property type="entry name" value="HATPase_dom"/>
</dbReference>
<dbReference type="Pfam" id="PF07695">
    <property type="entry name" value="7TMR-DISM_7TM"/>
    <property type="match status" value="1"/>
</dbReference>
<dbReference type="Pfam" id="PF00512">
    <property type="entry name" value="HisKA"/>
    <property type="match status" value="1"/>
</dbReference>
<feature type="domain" description="Response regulatory" evidence="10">
    <location>
        <begin position="702"/>
        <end position="816"/>
    </location>
</feature>
<dbReference type="Pfam" id="PF02518">
    <property type="entry name" value="HATPase_c"/>
    <property type="match status" value="1"/>
</dbReference>
<dbReference type="PRINTS" id="PR00344">
    <property type="entry name" value="BCTRLSENSOR"/>
</dbReference>
<dbReference type="Gene3D" id="2.60.40.2380">
    <property type="match status" value="1"/>
</dbReference>
<accession>A0ABN7QD90</accession>
<evidence type="ECO:0000256" key="4">
    <source>
        <dbReference type="ARBA" id="ARBA00022679"/>
    </source>
</evidence>
<organism evidence="11 12">
    <name type="scientific">Cupriavidus numazuensis</name>
    <dbReference type="NCBI Taxonomy" id="221992"/>
    <lineage>
        <taxon>Bacteria</taxon>
        <taxon>Pseudomonadati</taxon>
        <taxon>Pseudomonadota</taxon>
        <taxon>Betaproteobacteria</taxon>
        <taxon>Burkholderiales</taxon>
        <taxon>Burkholderiaceae</taxon>
        <taxon>Cupriavidus</taxon>
    </lineage>
</organism>
<dbReference type="EC" id="2.7.13.3" evidence="2"/>
<feature type="modified residue" description="4-aspartylphosphate" evidence="6">
    <location>
        <position position="754"/>
    </location>
</feature>
<dbReference type="Pfam" id="PF00072">
    <property type="entry name" value="Response_reg"/>
    <property type="match status" value="1"/>
</dbReference>
<feature type="transmembrane region" description="Helical" evidence="7">
    <location>
        <begin position="349"/>
        <end position="377"/>
    </location>
</feature>
<evidence type="ECO:0000313" key="12">
    <source>
        <dbReference type="Proteomes" id="UP000672657"/>
    </source>
</evidence>
<dbReference type="GO" id="GO:0004673">
    <property type="term" value="F:protein histidine kinase activity"/>
    <property type="evidence" value="ECO:0007669"/>
    <property type="project" value="UniProtKB-EC"/>
</dbReference>
<evidence type="ECO:0000256" key="1">
    <source>
        <dbReference type="ARBA" id="ARBA00000085"/>
    </source>
</evidence>
<dbReference type="Gene3D" id="3.40.50.2300">
    <property type="match status" value="1"/>
</dbReference>
<dbReference type="RefSeq" id="WP_211958043.1">
    <property type="nucleotide sequence ID" value="NZ_CAJPVI010000073.1"/>
</dbReference>
<dbReference type="EMBL" id="CAJPVI010000073">
    <property type="protein sequence ID" value="CAG2160178.1"/>
    <property type="molecule type" value="Genomic_DNA"/>
</dbReference>
<comment type="caution">
    <text evidence="11">The sequence shown here is derived from an EMBL/GenBank/DDBJ whole genome shotgun (WGS) entry which is preliminary data.</text>
</comment>
<dbReference type="InterPro" id="IPR005467">
    <property type="entry name" value="His_kinase_dom"/>
</dbReference>
<dbReference type="SUPFAM" id="SSF52172">
    <property type="entry name" value="CheY-like"/>
    <property type="match status" value="1"/>
</dbReference>
<evidence type="ECO:0000256" key="2">
    <source>
        <dbReference type="ARBA" id="ARBA00012438"/>
    </source>
</evidence>
<dbReference type="InterPro" id="IPR036097">
    <property type="entry name" value="HisK_dim/P_sf"/>
</dbReference>
<dbReference type="PANTHER" id="PTHR43047">
    <property type="entry name" value="TWO-COMPONENT HISTIDINE PROTEIN KINASE"/>
    <property type="match status" value="1"/>
</dbReference>
<feature type="transmembrane region" description="Helical" evidence="7">
    <location>
        <begin position="202"/>
        <end position="222"/>
    </location>
</feature>
<dbReference type="SMART" id="SM00388">
    <property type="entry name" value="HisKA"/>
    <property type="match status" value="1"/>
</dbReference>